<dbReference type="RefSeq" id="WP_314283907.1">
    <property type="nucleotide sequence ID" value="NZ_JAVVDO010000039.1"/>
</dbReference>
<accession>A0ABU3MJ08</accession>
<reference evidence="2 3" key="1">
    <citation type="journal article" date="2019" name="Microb. Pathog.">
        <title>Comparison of VITEK 2, MALDI-TOF MS, 16S rRNA gene sequencing, and whole-genome sequencing for identification of Roseomonas mucosa.</title>
        <authorList>
            <person name="Rudolph W.W."/>
            <person name="Gunzer F."/>
            <person name="Trauth M."/>
            <person name="Bunk B."/>
            <person name="Bigge R."/>
            <person name="Schrottner P."/>
        </authorList>
    </citation>
    <scope>NUCLEOTIDE SEQUENCE [LARGE SCALE GENOMIC DNA]</scope>
    <source>
        <strain evidence="2 3">DSM 103800</strain>
    </source>
</reference>
<keyword evidence="3" id="KW-1185">Reference proteome</keyword>
<dbReference type="Proteomes" id="UP001258945">
    <property type="component" value="Unassembled WGS sequence"/>
</dbReference>
<name>A0ABU3MJ08_9PROT</name>
<comment type="caution">
    <text evidence="2">The sequence shown here is derived from an EMBL/GenBank/DDBJ whole genome shotgun (WGS) entry which is preliminary data.</text>
</comment>
<organism evidence="2 3">
    <name type="scientific">Roseomonas gilardii</name>
    <dbReference type="NCBI Taxonomy" id="257708"/>
    <lineage>
        <taxon>Bacteria</taxon>
        <taxon>Pseudomonadati</taxon>
        <taxon>Pseudomonadota</taxon>
        <taxon>Alphaproteobacteria</taxon>
        <taxon>Acetobacterales</taxon>
        <taxon>Roseomonadaceae</taxon>
        <taxon>Roseomonas</taxon>
    </lineage>
</organism>
<evidence type="ECO:0008006" key="4">
    <source>
        <dbReference type="Google" id="ProtNLM"/>
    </source>
</evidence>
<dbReference type="PROSITE" id="PS51257">
    <property type="entry name" value="PROKAR_LIPOPROTEIN"/>
    <property type="match status" value="1"/>
</dbReference>
<evidence type="ECO:0000313" key="2">
    <source>
        <dbReference type="EMBL" id="MDT8332938.1"/>
    </source>
</evidence>
<keyword evidence="1" id="KW-0732">Signal</keyword>
<protein>
    <recommendedName>
        <fullName evidence="4">DUF5666 domain-containing protein</fullName>
    </recommendedName>
</protein>
<feature type="chain" id="PRO_5045882699" description="DUF5666 domain-containing protein" evidence="1">
    <location>
        <begin position="23"/>
        <end position="194"/>
    </location>
</feature>
<feature type="signal peptide" evidence="1">
    <location>
        <begin position="1"/>
        <end position="22"/>
    </location>
</feature>
<evidence type="ECO:0000256" key="1">
    <source>
        <dbReference type="SAM" id="SignalP"/>
    </source>
</evidence>
<evidence type="ECO:0000313" key="3">
    <source>
        <dbReference type="Proteomes" id="UP001258945"/>
    </source>
</evidence>
<dbReference type="EMBL" id="JAVVDO010000039">
    <property type="protein sequence ID" value="MDT8332938.1"/>
    <property type="molecule type" value="Genomic_DNA"/>
</dbReference>
<gene>
    <name evidence="2" type="ORF">RQ831_17930</name>
</gene>
<proteinExistence type="predicted"/>
<sequence>MRIPCRFNLPTSLTLLLLPLLAACAPQTPVGTEATTSISGELQVIVVAADKVNRRMVLRGPDGNTATIDVPPEIRNFSQVMPGDTVRLTYHAQVDLFVAGMSAPITGVEFTVAGAHSEPGQMPGAILGTQTRWSVQVISVDRATHTVTFREPSGKVSSMTALNPDNFALVDGLRPGTNVVVTVTRALAARIDRV</sequence>